<evidence type="ECO:0000256" key="4">
    <source>
        <dbReference type="SAM" id="Phobius"/>
    </source>
</evidence>
<name>A0ABU6UDU9_9FABA</name>
<comment type="caution">
    <text evidence="5">The sequence shown here is derived from an EMBL/GenBank/DDBJ whole genome shotgun (WGS) entry which is preliminary data.</text>
</comment>
<comment type="subcellular location">
    <subcellularLocation>
        <location evidence="1">Membrane</location>
    </subcellularLocation>
</comment>
<reference evidence="5 6" key="1">
    <citation type="journal article" date="2023" name="Plants (Basel)">
        <title>Bridging the Gap: Combining Genomics and Transcriptomics Approaches to Understand Stylosanthes scabra, an Orphan Legume from the Brazilian Caatinga.</title>
        <authorList>
            <person name="Ferreira-Neto J.R.C."/>
            <person name="da Silva M.D."/>
            <person name="Binneck E."/>
            <person name="de Melo N.F."/>
            <person name="da Silva R.H."/>
            <person name="de Melo A.L.T.M."/>
            <person name="Pandolfi V."/>
            <person name="Bustamante F.O."/>
            <person name="Brasileiro-Vidal A.C."/>
            <person name="Benko-Iseppon A.M."/>
        </authorList>
    </citation>
    <scope>NUCLEOTIDE SEQUENCE [LARGE SCALE GENOMIC DNA]</scope>
    <source>
        <tissue evidence="5">Leaves</tissue>
    </source>
</reference>
<keyword evidence="6" id="KW-1185">Reference proteome</keyword>
<feature type="transmembrane region" description="Helical" evidence="4">
    <location>
        <begin position="46"/>
        <end position="75"/>
    </location>
</feature>
<proteinExistence type="predicted"/>
<keyword evidence="4" id="KW-1133">Transmembrane helix</keyword>
<gene>
    <name evidence="5" type="ORF">PIB30_042524</name>
</gene>
<protein>
    <recommendedName>
        <fullName evidence="7">Late embryogenesis abundant protein LEA-2 subgroup domain-containing protein</fullName>
    </recommendedName>
</protein>
<keyword evidence="2 4" id="KW-0472">Membrane</keyword>
<evidence type="ECO:0008006" key="7">
    <source>
        <dbReference type="Google" id="ProtNLM"/>
    </source>
</evidence>
<evidence type="ECO:0000313" key="6">
    <source>
        <dbReference type="Proteomes" id="UP001341840"/>
    </source>
</evidence>
<accession>A0ABU6UDU9</accession>
<feature type="region of interest" description="Disordered" evidence="3">
    <location>
        <begin position="1"/>
        <end position="30"/>
    </location>
</feature>
<evidence type="ECO:0000256" key="1">
    <source>
        <dbReference type="ARBA" id="ARBA00004370"/>
    </source>
</evidence>
<organism evidence="5 6">
    <name type="scientific">Stylosanthes scabra</name>
    <dbReference type="NCBI Taxonomy" id="79078"/>
    <lineage>
        <taxon>Eukaryota</taxon>
        <taxon>Viridiplantae</taxon>
        <taxon>Streptophyta</taxon>
        <taxon>Embryophyta</taxon>
        <taxon>Tracheophyta</taxon>
        <taxon>Spermatophyta</taxon>
        <taxon>Magnoliopsida</taxon>
        <taxon>eudicotyledons</taxon>
        <taxon>Gunneridae</taxon>
        <taxon>Pentapetalae</taxon>
        <taxon>rosids</taxon>
        <taxon>fabids</taxon>
        <taxon>Fabales</taxon>
        <taxon>Fabaceae</taxon>
        <taxon>Papilionoideae</taxon>
        <taxon>50 kb inversion clade</taxon>
        <taxon>dalbergioids sensu lato</taxon>
        <taxon>Dalbergieae</taxon>
        <taxon>Pterocarpus clade</taxon>
        <taxon>Stylosanthes</taxon>
    </lineage>
</organism>
<sequence>MLASLPPPPSKQLPITRNQSSLESSSSSLRPHPKLYQPRLQRTKPVIWCFAGLCLLFSLLLIFFGIVILIFYLAIKPRNPTFDIPNATLNVVYFDSPQYLNGDFILLANFSNPNKRIGVKFESLDIELFFSNRLISNKTVNPFLQKPKETRLQTVNLISKLVFLPQDVGVKMQRQVESNKVSYYVRGTFKVRFKIGLIHLSYWLNSICEMEMTGPPAGVLVSRQCITTRR</sequence>
<dbReference type="Proteomes" id="UP001341840">
    <property type="component" value="Unassembled WGS sequence"/>
</dbReference>
<dbReference type="InterPro" id="IPR044839">
    <property type="entry name" value="NDR1-like"/>
</dbReference>
<evidence type="ECO:0000256" key="3">
    <source>
        <dbReference type="SAM" id="MobiDB-lite"/>
    </source>
</evidence>
<dbReference type="PANTHER" id="PTHR31234:SF42">
    <property type="entry name" value="LATE EMBRYOGENESIS ABUNDANT (LEA) HYDROXYPROLINE-RICH GLYCOPROTEIN FAMILY"/>
    <property type="match status" value="1"/>
</dbReference>
<dbReference type="EMBL" id="JASCZI010121071">
    <property type="protein sequence ID" value="MED6159450.1"/>
    <property type="molecule type" value="Genomic_DNA"/>
</dbReference>
<feature type="compositionally biased region" description="Low complexity" evidence="3">
    <location>
        <begin position="20"/>
        <end position="29"/>
    </location>
</feature>
<keyword evidence="4" id="KW-0812">Transmembrane</keyword>
<dbReference type="PANTHER" id="PTHR31234">
    <property type="entry name" value="LATE EMBRYOGENESIS ABUNDANT (LEA) HYDROXYPROLINE-RICH GLYCOPROTEIN FAMILY"/>
    <property type="match status" value="1"/>
</dbReference>
<evidence type="ECO:0000313" key="5">
    <source>
        <dbReference type="EMBL" id="MED6159450.1"/>
    </source>
</evidence>
<feature type="compositionally biased region" description="Pro residues" evidence="3">
    <location>
        <begin position="1"/>
        <end position="11"/>
    </location>
</feature>
<evidence type="ECO:0000256" key="2">
    <source>
        <dbReference type="ARBA" id="ARBA00023136"/>
    </source>
</evidence>